<name>A0A6G0Z291_APHCR</name>
<dbReference type="OrthoDB" id="66906at2759"/>
<evidence type="ECO:0008006" key="3">
    <source>
        <dbReference type="Google" id="ProtNLM"/>
    </source>
</evidence>
<accession>A0A6G0Z291</accession>
<protein>
    <recommendedName>
        <fullName evidence="3">Transmembrane and TPR repeat-containing protein 3</fullName>
    </recommendedName>
</protein>
<keyword evidence="2" id="KW-1185">Reference proteome</keyword>
<dbReference type="EMBL" id="VUJU01001630">
    <property type="protein sequence ID" value="KAF0764455.1"/>
    <property type="molecule type" value="Genomic_DNA"/>
</dbReference>
<dbReference type="GO" id="GO:0035269">
    <property type="term" value="P:protein O-linked glycosylation via mannose"/>
    <property type="evidence" value="ECO:0007669"/>
    <property type="project" value="TreeGrafter"/>
</dbReference>
<gene>
    <name evidence="1" type="ORF">FWK35_00005033</name>
</gene>
<evidence type="ECO:0000313" key="1">
    <source>
        <dbReference type="EMBL" id="KAF0764455.1"/>
    </source>
</evidence>
<proteinExistence type="predicted"/>
<dbReference type="PANTHER" id="PTHR44395:SF1">
    <property type="entry name" value="PROTEIN O-MANNOSYL-TRANSFERASE TMTC3"/>
    <property type="match status" value="1"/>
</dbReference>
<dbReference type="GO" id="GO:0005783">
    <property type="term" value="C:endoplasmic reticulum"/>
    <property type="evidence" value="ECO:0007669"/>
    <property type="project" value="TreeGrafter"/>
</dbReference>
<sequence>MASSVAISSIIFLTCLACYYNSLYCDFVFDDISAIKDNRDLKPQTPVWNIFYNDFWGTPMHKVES</sequence>
<organism evidence="1 2">
    <name type="scientific">Aphis craccivora</name>
    <name type="common">Cowpea aphid</name>
    <dbReference type="NCBI Taxonomy" id="307492"/>
    <lineage>
        <taxon>Eukaryota</taxon>
        <taxon>Metazoa</taxon>
        <taxon>Ecdysozoa</taxon>
        <taxon>Arthropoda</taxon>
        <taxon>Hexapoda</taxon>
        <taxon>Insecta</taxon>
        <taxon>Pterygota</taxon>
        <taxon>Neoptera</taxon>
        <taxon>Paraneoptera</taxon>
        <taxon>Hemiptera</taxon>
        <taxon>Sternorrhyncha</taxon>
        <taxon>Aphidomorpha</taxon>
        <taxon>Aphidoidea</taxon>
        <taxon>Aphididae</taxon>
        <taxon>Aphidini</taxon>
        <taxon>Aphis</taxon>
        <taxon>Aphis</taxon>
    </lineage>
</organism>
<reference evidence="1 2" key="1">
    <citation type="submission" date="2019-08" db="EMBL/GenBank/DDBJ databases">
        <title>Whole genome of Aphis craccivora.</title>
        <authorList>
            <person name="Voronova N.V."/>
            <person name="Shulinski R.S."/>
            <person name="Bandarenka Y.V."/>
            <person name="Zhorov D.G."/>
            <person name="Warner D."/>
        </authorList>
    </citation>
    <scope>NUCLEOTIDE SEQUENCE [LARGE SCALE GENOMIC DNA]</scope>
    <source>
        <strain evidence="1">180601</strain>
        <tissue evidence="1">Whole Body</tissue>
    </source>
</reference>
<comment type="caution">
    <text evidence="1">The sequence shown here is derived from an EMBL/GenBank/DDBJ whole genome shotgun (WGS) entry which is preliminary data.</text>
</comment>
<evidence type="ECO:0000313" key="2">
    <source>
        <dbReference type="Proteomes" id="UP000478052"/>
    </source>
</evidence>
<dbReference type="AlphaFoldDB" id="A0A6G0Z291"/>
<dbReference type="GO" id="GO:0000030">
    <property type="term" value="F:mannosyltransferase activity"/>
    <property type="evidence" value="ECO:0007669"/>
    <property type="project" value="TreeGrafter"/>
</dbReference>
<dbReference type="PANTHER" id="PTHR44395">
    <property type="match status" value="1"/>
</dbReference>
<dbReference type="Proteomes" id="UP000478052">
    <property type="component" value="Unassembled WGS sequence"/>
</dbReference>